<dbReference type="Gene3D" id="2.60.120.10">
    <property type="entry name" value="Jelly Rolls"/>
    <property type="match status" value="1"/>
</dbReference>
<keyword evidence="1 8" id="KW-0963">Cytoplasm</keyword>
<dbReference type="NCBIfam" id="NF010027">
    <property type="entry name" value="PRK13502.1"/>
    <property type="match status" value="1"/>
</dbReference>
<proteinExistence type="inferred from homology"/>
<dbReference type="InterPro" id="IPR018062">
    <property type="entry name" value="HTH_AraC-typ_CS"/>
</dbReference>
<evidence type="ECO:0000256" key="4">
    <source>
        <dbReference type="ARBA" id="ARBA00023125"/>
    </source>
</evidence>
<feature type="site" description="Interaction with sigma-70" evidence="8">
    <location>
        <position position="244"/>
    </location>
</feature>
<keyword evidence="5 8" id="KW-0010">Activator</keyword>
<dbReference type="PANTHER" id="PTHR43280">
    <property type="entry name" value="ARAC-FAMILY TRANSCRIPTIONAL REGULATOR"/>
    <property type="match status" value="1"/>
</dbReference>
<dbReference type="CDD" id="cd06977">
    <property type="entry name" value="cupin_RhaR_RhaS-like_N"/>
    <property type="match status" value="1"/>
</dbReference>
<keyword evidence="7 8" id="KW-0684">Rhamnose metabolism</keyword>
<dbReference type="RefSeq" id="WP_327619825.1">
    <property type="nucleotide sequence ID" value="NZ_JAYWTM010000039.1"/>
</dbReference>
<dbReference type="InterPro" id="IPR014710">
    <property type="entry name" value="RmlC-like_jellyroll"/>
</dbReference>
<keyword evidence="11" id="KW-1185">Reference proteome</keyword>
<dbReference type="InterPro" id="IPR009057">
    <property type="entry name" value="Homeodomain-like_sf"/>
</dbReference>
<evidence type="ECO:0000313" key="10">
    <source>
        <dbReference type="EMBL" id="MEC5345124.1"/>
    </source>
</evidence>
<dbReference type="PROSITE" id="PS00041">
    <property type="entry name" value="HTH_ARAC_FAMILY_1"/>
    <property type="match status" value="1"/>
</dbReference>
<comment type="subunit">
    <text evidence="8">Binds DNA as a dimer.</text>
</comment>
<dbReference type="InterPro" id="IPR018060">
    <property type="entry name" value="HTH_AraC"/>
</dbReference>
<dbReference type="Pfam" id="PF02311">
    <property type="entry name" value="AraC_binding"/>
    <property type="match status" value="1"/>
</dbReference>
<dbReference type="EMBL" id="JAYWTM010000039">
    <property type="protein sequence ID" value="MEC5345124.1"/>
    <property type="molecule type" value="Genomic_DNA"/>
</dbReference>
<evidence type="ECO:0000256" key="6">
    <source>
        <dbReference type="ARBA" id="ARBA00023163"/>
    </source>
</evidence>
<keyword evidence="3 8" id="KW-0805">Transcription regulation</keyword>
<keyword evidence="2 8" id="KW-0677">Repeat</keyword>
<accession>A0ABU6JY29</accession>
<name>A0ABU6JY29_9GAMM</name>
<organism evidence="10 11">
    <name type="scientific">Brenneria populi</name>
    <dbReference type="NCBI Taxonomy" id="1505588"/>
    <lineage>
        <taxon>Bacteria</taxon>
        <taxon>Pseudomonadati</taxon>
        <taxon>Pseudomonadota</taxon>
        <taxon>Gammaproteobacteria</taxon>
        <taxon>Enterobacterales</taxon>
        <taxon>Pectobacteriaceae</taxon>
        <taxon>Brenneria</taxon>
    </lineage>
</organism>
<dbReference type="InterPro" id="IPR023699">
    <property type="entry name" value="Tscrpt_act_RhaR"/>
</dbReference>
<dbReference type="SMART" id="SM00342">
    <property type="entry name" value="HTH_ARAC"/>
    <property type="match status" value="1"/>
</dbReference>
<dbReference type="InterPro" id="IPR003313">
    <property type="entry name" value="AraC-bd"/>
</dbReference>
<keyword evidence="6 8" id="KW-0804">Transcription</keyword>
<dbReference type="InterPro" id="IPR020449">
    <property type="entry name" value="Tscrpt_reg_AraC-type_HTH"/>
</dbReference>
<evidence type="ECO:0000313" key="11">
    <source>
        <dbReference type="Proteomes" id="UP001309705"/>
    </source>
</evidence>
<evidence type="ECO:0000256" key="2">
    <source>
        <dbReference type="ARBA" id="ARBA00022737"/>
    </source>
</evidence>
<dbReference type="PRINTS" id="PR00032">
    <property type="entry name" value="HTHARAC"/>
</dbReference>
<dbReference type="SUPFAM" id="SSF46689">
    <property type="entry name" value="Homeodomain-like"/>
    <property type="match status" value="2"/>
</dbReference>
<gene>
    <name evidence="8 10" type="primary">rhaR</name>
    <name evidence="10" type="ORF">VSX58_21255</name>
</gene>
<reference evidence="10 11" key="1">
    <citation type="journal article" date="2017" name="Int. J. Syst. Evol. Microbiol.">
        <title>Brenneria populi subsp. brevivirga subsp. nov. isolated from symptomatic bark of Populus x euramericana canker, and description of Brenneria populi subsp. populi subsp. nov.</title>
        <authorList>
            <person name="Zheng M.H."/>
            <person name="Piao C.G."/>
            <person name="Xue H."/>
            <person name="Guo M.W."/>
            <person name="Li Y."/>
        </authorList>
    </citation>
    <scope>NUCLEOTIDE SEQUENCE [LARGE SCALE GENOMIC DNA]</scope>
    <source>
        <strain evidence="10 11">D9-5</strain>
    </source>
</reference>
<evidence type="ECO:0000259" key="9">
    <source>
        <dbReference type="PROSITE" id="PS01124"/>
    </source>
</evidence>
<protein>
    <recommendedName>
        <fullName evidence="8">HTH-type transcriptional activator RhaR</fullName>
    </recommendedName>
    <alternativeName>
        <fullName evidence="8">L-rhamnose operon transcriptional activator RhaR</fullName>
    </alternativeName>
</protein>
<evidence type="ECO:0000256" key="8">
    <source>
        <dbReference type="HAMAP-Rule" id="MF_01533"/>
    </source>
</evidence>
<keyword evidence="4 8" id="KW-0238">DNA-binding</keyword>
<dbReference type="InterPro" id="IPR047220">
    <property type="entry name" value="RhaR_RhaS-like_N"/>
</dbReference>
<dbReference type="Gene3D" id="1.10.10.60">
    <property type="entry name" value="Homeodomain-like"/>
    <property type="match status" value="1"/>
</dbReference>
<dbReference type="Proteomes" id="UP001309705">
    <property type="component" value="Unassembled WGS sequence"/>
</dbReference>
<dbReference type="PANTHER" id="PTHR43280:SF13">
    <property type="entry name" value="HTH-TYPE TRANSCRIPTIONAL ACTIVATOR RHAR"/>
    <property type="match status" value="1"/>
</dbReference>
<dbReference type="NCBIfam" id="NF010026">
    <property type="entry name" value="PRK13501.1"/>
    <property type="match status" value="1"/>
</dbReference>
<evidence type="ECO:0000256" key="7">
    <source>
        <dbReference type="ARBA" id="ARBA00023308"/>
    </source>
</evidence>
<dbReference type="SUPFAM" id="SSF51215">
    <property type="entry name" value="Regulatory protein AraC"/>
    <property type="match status" value="1"/>
</dbReference>
<sequence>MSAQLILRKEDFFASDSQPVAVADRYPQNVFAEHSHEFCELVLVWRGNGLHVLNDRPYCITCGDLFYIRAEDRHGYESVNNLTLHNIIYCPERLRLNVDWRELLQRKPESDPRWRLSSLGMAQARQIIGQIEHESRKDDALSRCFLESLFLNLAITLCRHRHQPVSADRLESGETLDLLIAELGNSLDSPFNVQAFCDRHRVTERALRRLFRQQTGMTVAQYLRQLRLCHAKYLLRGDNMLISEIAICCGFEDSNYFSVVFARETGMTPRLWRQRFGGKEKGVSRRAV</sequence>
<comment type="caution">
    <text evidence="10">The sequence shown here is derived from an EMBL/GenBank/DDBJ whole genome shotgun (WGS) entry which is preliminary data.</text>
</comment>
<comment type="subcellular location">
    <subcellularLocation>
        <location evidence="8">Cytoplasm</location>
    </subcellularLocation>
</comment>
<evidence type="ECO:0000256" key="5">
    <source>
        <dbReference type="ARBA" id="ARBA00023159"/>
    </source>
</evidence>
<comment type="function">
    <text evidence="8">Activates expression of the rhaSR operon in response to L-rhamnose.</text>
</comment>
<evidence type="ECO:0000256" key="3">
    <source>
        <dbReference type="ARBA" id="ARBA00023015"/>
    </source>
</evidence>
<dbReference type="Pfam" id="PF12833">
    <property type="entry name" value="HTH_18"/>
    <property type="match status" value="1"/>
</dbReference>
<dbReference type="HAMAP" id="MF_01533">
    <property type="entry name" value="HTH_type_RhaR"/>
    <property type="match status" value="1"/>
</dbReference>
<dbReference type="InterPro" id="IPR037923">
    <property type="entry name" value="HTH-like"/>
</dbReference>
<evidence type="ECO:0000256" key="1">
    <source>
        <dbReference type="ARBA" id="ARBA00022490"/>
    </source>
</evidence>
<feature type="domain" description="HTH araC/xylS-type" evidence="9">
    <location>
        <begin position="177"/>
        <end position="275"/>
    </location>
</feature>
<dbReference type="PROSITE" id="PS01124">
    <property type="entry name" value="HTH_ARAC_FAMILY_2"/>
    <property type="match status" value="1"/>
</dbReference>